<dbReference type="GO" id="GO:0003755">
    <property type="term" value="F:peptidyl-prolyl cis-trans isomerase activity"/>
    <property type="evidence" value="ECO:0007669"/>
    <property type="project" value="UniProtKB-KW"/>
</dbReference>
<keyword evidence="6 7" id="KW-0413">Isomerase</keyword>
<dbReference type="AlphaFoldDB" id="A0A2P2HX48"/>
<name>A0A2P2HX48_9CRUS</name>
<evidence type="ECO:0000256" key="3">
    <source>
        <dbReference type="ARBA" id="ARBA00022737"/>
    </source>
</evidence>
<dbReference type="Gene3D" id="1.25.40.10">
    <property type="entry name" value="Tetratricopeptide repeat domain"/>
    <property type="match status" value="1"/>
</dbReference>
<protein>
    <recommendedName>
        <fullName evidence="2 7">peptidylprolyl isomerase</fullName>
        <ecNumber evidence="2 7">5.2.1.8</ecNumber>
    </recommendedName>
</protein>
<keyword evidence="5 7" id="KW-0697">Rotamase</keyword>
<dbReference type="SUPFAM" id="SSF48452">
    <property type="entry name" value="TPR-like"/>
    <property type="match status" value="1"/>
</dbReference>
<dbReference type="SUPFAM" id="SSF54534">
    <property type="entry name" value="FKBP-like"/>
    <property type="match status" value="2"/>
</dbReference>
<dbReference type="PROSITE" id="PS50005">
    <property type="entry name" value="TPR"/>
    <property type="match status" value="2"/>
</dbReference>
<evidence type="ECO:0000313" key="11">
    <source>
        <dbReference type="EMBL" id="LAB66332.1"/>
    </source>
</evidence>
<feature type="repeat" description="TPR" evidence="8">
    <location>
        <begin position="308"/>
        <end position="341"/>
    </location>
</feature>
<evidence type="ECO:0000256" key="7">
    <source>
        <dbReference type="PROSITE-ProRule" id="PRU00277"/>
    </source>
</evidence>
<keyword evidence="4 8" id="KW-0802">TPR repeat</keyword>
<feature type="repeat" description="TPR" evidence="8">
    <location>
        <begin position="342"/>
        <end position="375"/>
    </location>
</feature>
<evidence type="ECO:0000256" key="9">
    <source>
        <dbReference type="SAM" id="MobiDB-lite"/>
    </source>
</evidence>
<dbReference type="Gene3D" id="3.10.50.40">
    <property type="match status" value="2"/>
</dbReference>
<dbReference type="Pfam" id="PF00254">
    <property type="entry name" value="FKBP_C"/>
    <property type="match status" value="2"/>
</dbReference>
<dbReference type="InterPro" id="IPR011990">
    <property type="entry name" value="TPR-like_helical_dom_sf"/>
</dbReference>
<reference evidence="11" key="1">
    <citation type="journal article" date="2018" name="Biosci. Biotechnol. Biochem.">
        <title>Polysaccharide hydrolase of the hadal zone amphipods Hirondellea gigas.</title>
        <authorList>
            <person name="Kobayashi H."/>
            <person name="Nagahama T."/>
            <person name="Arai W."/>
            <person name="Sasagawa Y."/>
            <person name="Umeda M."/>
            <person name="Hayashi T."/>
            <person name="Nikaido I."/>
            <person name="Watanabe H."/>
            <person name="Oguri K."/>
            <person name="Kitazato H."/>
            <person name="Fujioka K."/>
            <person name="Kido Y."/>
            <person name="Takami H."/>
        </authorList>
    </citation>
    <scope>NUCLEOTIDE SEQUENCE</scope>
    <source>
        <tissue evidence="11">Whole body</tissue>
    </source>
</reference>
<dbReference type="SMART" id="SM00028">
    <property type="entry name" value="TPR"/>
    <property type="match status" value="3"/>
</dbReference>
<feature type="domain" description="PPIase FKBP-type" evidence="10">
    <location>
        <begin position="38"/>
        <end position="127"/>
    </location>
</feature>
<proteinExistence type="evidence at transcript level"/>
<evidence type="ECO:0000259" key="10">
    <source>
        <dbReference type="PROSITE" id="PS50059"/>
    </source>
</evidence>
<dbReference type="Pfam" id="PF13431">
    <property type="entry name" value="TPR_17"/>
    <property type="match status" value="1"/>
</dbReference>
<evidence type="ECO:0000256" key="8">
    <source>
        <dbReference type="PROSITE-ProRule" id="PRU00339"/>
    </source>
</evidence>
<dbReference type="EMBL" id="IACF01000566">
    <property type="protein sequence ID" value="LAB66332.1"/>
    <property type="molecule type" value="mRNA"/>
</dbReference>
<comment type="catalytic activity">
    <reaction evidence="1 7">
        <text>[protein]-peptidylproline (omega=180) = [protein]-peptidylproline (omega=0)</text>
        <dbReference type="Rhea" id="RHEA:16237"/>
        <dbReference type="Rhea" id="RHEA-COMP:10747"/>
        <dbReference type="Rhea" id="RHEA-COMP:10748"/>
        <dbReference type="ChEBI" id="CHEBI:83833"/>
        <dbReference type="ChEBI" id="CHEBI:83834"/>
        <dbReference type="EC" id="5.2.1.8"/>
    </reaction>
</comment>
<evidence type="ECO:0000256" key="1">
    <source>
        <dbReference type="ARBA" id="ARBA00000971"/>
    </source>
</evidence>
<organism evidence="11">
    <name type="scientific">Hirondellea gigas</name>
    <dbReference type="NCBI Taxonomy" id="1518452"/>
    <lineage>
        <taxon>Eukaryota</taxon>
        <taxon>Metazoa</taxon>
        <taxon>Ecdysozoa</taxon>
        <taxon>Arthropoda</taxon>
        <taxon>Crustacea</taxon>
        <taxon>Multicrustacea</taxon>
        <taxon>Malacostraca</taxon>
        <taxon>Eumalacostraca</taxon>
        <taxon>Peracarida</taxon>
        <taxon>Amphipoda</taxon>
        <taxon>Amphilochidea</taxon>
        <taxon>Lysianassida</taxon>
        <taxon>Lysianassidira</taxon>
        <taxon>Lysianassoidea</taxon>
        <taxon>Lysianassidae</taxon>
        <taxon>Hirondellea</taxon>
    </lineage>
</organism>
<dbReference type="InterPro" id="IPR046357">
    <property type="entry name" value="PPIase_dom_sf"/>
</dbReference>
<keyword evidence="3" id="KW-0677">Repeat</keyword>
<dbReference type="InterPro" id="IPR019734">
    <property type="entry name" value="TPR_rpt"/>
</dbReference>
<accession>A0A2P2HX48</accession>
<dbReference type="FunFam" id="3.10.50.40:FF:000013">
    <property type="entry name" value="Peptidylprolyl isomerase"/>
    <property type="match status" value="1"/>
</dbReference>
<evidence type="ECO:0000256" key="6">
    <source>
        <dbReference type="ARBA" id="ARBA00023235"/>
    </source>
</evidence>
<dbReference type="InterPro" id="IPR050754">
    <property type="entry name" value="FKBP4/5/8-like"/>
</dbReference>
<dbReference type="FunFam" id="1.25.40.10:FF:000008">
    <property type="entry name" value="Peptidylprolyl isomerase"/>
    <property type="match status" value="1"/>
</dbReference>
<sequence>MSISEVVAEQVDITPNKDGGVMKEILKAGSGDDHPETGDKVSVHYVGTLESDGSKFDSSRDRNEFFEFSLGKGEVIKAWDLGVASMKRGELAKLTCRSDYGYGESGSPPKIPGGATLVFEVELYSWEGEDITKEKDKGILKSIATPGEGFGSPNEGAWVKIEVKGTVNGTVFYDKTVELTLGEGMDVDIPEGVETALQTLTKNEVCKLKVVPKYGFGAAGNDNIGVPANADLDYTVKLIDFEKAKELWEMGQEEKIEQAKGCKDKGTKYFKEGKYQLAIKQYSRVTDLVSYDSGLDDDKKGENHALKLAGELNLALVYLKLGEHIDAKHHASKALEKDPDNVKAYFRKAQAHQHLDELEQAMSDYKKVLSLDASNITAKKELNVCLLKMKEYRQREKVVYSGMFDRFARSDASKAAAAHKNGVLRDGVGEWSNDKKEKEEKEGDLSEVELLSSGEDIKADEFMATS</sequence>
<feature type="domain" description="PPIase FKBP-type" evidence="10">
    <location>
        <begin position="156"/>
        <end position="242"/>
    </location>
</feature>
<evidence type="ECO:0000256" key="4">
    <source>
        <dbReference type="ARBA" id="ARBA00022803"/>
    </source>
</evidence>
<dbReference type="PANTHER" id="PTHR46512:SF9">
    <property type="entry name" value="PEPTIDYLPROLYL ISOMERASE"/>
    <property type="match status" value="1"/>
</dbReference>
<feature type="region of interest" description="Disordered" evidence="9">
    <location>
        <begin position="426"/>
        <end position="450"/>
    </location>
</feature>
<dbReference type="InterPro" id="IPR001179">
    <property type="entry name" value="PPIase_FKBP_dom"/>
</dbReference>
<dbReference type="PROSITE" id="PS50059">
    <property type="entry name" value="FKBP_PPIASE"/>
    <property type="match status" value="2"/>
</dbReference>
<evidence type="ECO:0000256" key="2">
    <source>
        <dbReference type="ARBA" id="ARBA00013194"/>
    </source>
</evidence>
<dbReference type="EC" id="5.2.1.8" evidence="2 7"/>
<dbReference type="FunFam" id="3.10.50.40:FF:000056">
    <property type="entry name" value="Peptidylprolyl isomerase"/>
    <property type="match status" value="1"/>
</dbReference>
<evidence type="ECO:0000256" key="5">
    <source>
        <dbReference type="ARBA" id="ARBA00023110"/>
    </source>
</evidence>
<feature type="compositionally biased region" description="Basic and acidic residues" evidence="9">
    <location>
        <begin position="432"/>
        <end position="444"/>
    </location>
</feature>
<dbReference type="PANTHER" id="PTHR46512">
    <property type="entry name" value="PEPTIDYLPROLYL ISOMERASE"/>
    <property type="match status" value="1"/>
</dbReference>